<dbReference type="EMBL" id="CAAALY010071999">
    <property type="protein sequence ID" value="VEL25153.1"/>
    <property type="molecule type" value="Genomic_DNA"/>
</dbReference>
<evidence type="ECO:0000313" key="2">
    <source>
        <dbReference type="Proteomes" id="UP000784294"/>
    </source>
</evidence>
<dbReference type="Proteomes" id="UP000784294">
    <property type="component" value="Unassembled WGS sequence"/>
</dbReference>
<dbReference type="AlphaFoldDB" id="A0A448X0X4"/>
<protein>
    <submittedName>
        <fullName evidence="1">Uncharacterized protein</fullName>
    </submittedName>
</protein>
<proteinExistence type="predicted"/>
<keyword evidence="2" id="KW-1185">Reference proteome</keyword>
<dbReference type="OrthoDB" id="193650at2759"/>
<accession>A0A448X0X4</accession>
<organism evidence="1 2">
    <name type="scientific">Protopolystoma xenopodis</name>
    <dbReference type="NCBI Taxonomy" id="117903"/>
    <lineage>
        <taxon>Eukaryota</taxon>
        <taxon>Metazoa</taxon>
        <taxon>Spiralia</taxon>
        <taxon>Lophotrochozoa</taxon>
        <taxon>Platyhelminthes</taxon>
        <taxon>Monogenea</taxon>
        <taxon>Polyopisthocotylea</taxon>
        <taxon>Polystomatidea</taxon>
        <taxon>Polystomatidae</taxon>
        <taxon>Protopolystoma</taxon>
    </lineage>
</organism>
<reference evidence="1" key="1">
    <citation type="submission" date="2018-11" db="EMBL/GenBank/DDBJ databases">
        <authorList>
            <consortium name="Pathogen Informatics"/>
        </authorList>
    </citation>
    <scope>NUCLEOTIDE SEQUENCE</scope>
</reference>
<name>A0A448X0X4_9PLAT</name>
<evidence type="ECO:0000313" key="1">
    <source>
        <dbReference type="EMBL" id="VEL25153.1"/>
    </source>
</evidence>
<sequence>MSKPQASKSREKTKTINTPSIPQEIISSKLQIIETEESDKFIDDIVLEILNATLEQTYKSYLNKQLIPFAVCHAANSITLLLEARQHLNILL</sequence>
<gene>
    <name evidence="1" type="ORF">PXEA_LOCUS18593</name>
</gene>
<comment type="caution">
    <text evidence="1">The sequence shown here is derived from an EMBL/GenBank/DDBJ whole genome shotgun (WGS) entry which is preliminary data.</text>
</comment>